<dbReference type="EMBL" id="JAEACQ010000227">
    <property type="protein sequence ID" value="MBL7629321.1"/>
    <property type="molecule type" value="Genomic_DNA"/>
</dbReference>
<gene>
    <name evidence="4" type="ORF">I7412_19560</name>
</gene>
<dbReference type="Pfam" id="PF13458">
    <property type="entry name" value="Peripla_BP_6"/>
    <property type="match status" value="1"/>
</dbReference>
<dbReference type="Gene3D" id="3.40.50.2300">
    <property type="match status" value="2"/>
</dbReference>
<proteinExistence type="inferred from homology"/>
<dbReference type="PROSITE" id="PS51318">
    <property type="entry name" value="TAT"/>
    <property type="match status" value="1"/>
</dbReference>
<sequence>MTTPSHGGSQFLSGQVHQRRRTILTAVATAVLAATAAGGCASSPATSVACDSPGVSADEIRIGLVYPDNGSIGTALQAARSGVDARFGLANAAGGINGRKIVYDWKSDDANDEVNDKIVRNLVETDGVFALFEATLNADGGANYLRDHQIPAVGLPIGSVWADPAYPNMFSYPSLVAGGALPDVLGRFVRAQGGSRAVIVQTYSTTDQGFSSPLARSLAAADIPTTTVTYNTTLETPAQFVRGLGETDADVMVLDVGSADTPAIVAAAKAARIHYQTIISISGYSEETIKQYGASVAGLTSFSTLTPFEANIPAQKTYLAATTSYAPELQTPTQDVAYGTYIAADILVQGLQAAGSCPTREAFSDALRALRDYDADGMLAGSVDFTKARQSISCLIFMRVNDAGTAFELVPDERPGVPSQTRWCADNP</sequence>
<dbReference type="PANTHER" id="PTHR47235:SF1">
    <property type="entry name" value="BLR6548 PROTEIN"/>
    <property type="match status" value="1"/>
</dbReference>
<dbReference type="CDD" id="cd06341">
    <property type="entry name" value="PBP1_ABC_ligand_binding-like"/>
    <property type="match status" value="1"/>
</dbReference>
<dbReference type="InterPro" id="IPR028081">
    <property type="entry name" value="Leu-bd"/>
</dbReference>
<feature type="domain" description="Leucine-binding protein" evidence="3">
    <location>
        <begin position="59"/>
        <end position="404"/>
    </location>
</feature>
<dbReference type="AlphaFoldDB" id="A0A937RNZ0"/>
<dbReference type="InterPro" id="IPR006311">
    <property type="entry name" value="TAT_signal"/>
</dbReference>
<evidence type="ECO:0000313" key="4">
    <source>
        <dbReference type="EMBL" id="MBL7629321.1"/>
    </source>
</evidence>
<dbReference type="PANTHER" id="PTHR47235">
    <property type="entry name" value="BLR6548 PROTEIN"/>
    <property type="match status" value="1"/>
</dbReference>
<dbReference type="Proteomes" id="UP000604475">
    <property type="component" value="Unassembled WGS sequence"/>
</dbReference>
<comment type="similarity">
    <text evidence="1">Belongs to the leucine-binding protein family.</text>
</comment>
<evidence type="ECO:0000313" key="5">
    <source>
        <dbReference type="Proteomes" id="UP000604475"/>
    </source>
</evidence>
<comment type="caution">
    <text evidence="4">The sequence shown here is derived from an EMBL/GenBank/DDBJ whole genome shotgun (WGS) entry which is preliminary data.</text>
</comment>
<evidence type="ECO:0000256" key="2">
    <source>
        <dbReference type="ARBA" id="ARBA00022729"/>
    </source>
</evidence>
<evidence type="ECO:0000259" key="3">
    <source>
        <dbReference type="Pfam" id="PF13458"/>
    </source>
</evidence>
<protein>
    <submittedName>
        <fullName evidence="4">ABC transporter substrate-binding protein</fullName>
    </submittedName>
</protein>
<evidence type="ECO:0000256" key="1">
    <source>
        <dbReference type="ARBA" id="ARBA00010062"/>
    </source>
</evidence>
<keyword evidence="2" id="KW-0732">Signal</keyword>
<name>A0A937RNZ0_9ACTN</name>
<accession>A0A937RNZ0</accession>
<dbReference type="RefSeq" id="WP_203007761.1">
    <property type="nucleotide sequence ID" value="NZ_JADWYU010000131.1"/>
</dbReference>
<dbReference type="InterPro" id="IPR028082">
    <property type="entry name" value="Peripla_BP_I"/>
</dbReference>
<dbReference type="SUPFAM" id="SSF53822">
    <property type="entry name" value="Periplasmic binding protein-like I"/>
    <property type="match status" value="1"/>
</dbReference>
<keyword evidence="5" id="KW-1185">Reference proteome</keyword>
<organism evidence="4 5">
    <name type="scientific">Frankia nepalensis</name>
    <dbReference type="NCBI Taxonomy" id="1836974"/>
    <lineage>
        <taxon>Bacteria</taxon>
        <taxon>Bacillati</taxon>
        <taxon>Actinomycetota</taxon>
        <taxon>Actinomycetes</taxon>
        <taxon>Frankiales</taxon>
        <taxon>Frankiaceae</taxon>
        <taxon>Frankia</taxon>
    </lineage>
</organism>
<reference evidence="4" key="1">
    <citation type="submission" date="2020-12" db="EMBL/GenBank/DDBJ databases">
        <title>Genomic characterization of non-nitrogen-fixing Frankia strains.</title>
        <authorList>
            <person name="Carlos-Shanley C."/>
            <person name="Guerra T."/>
            <person name="Hahn D."/>
        </authorList>
    </citation>
    <scope>NUCLEOTIDE SEQUENCE</scope>
    <source>
        <strain evidence="4">CN6</strain>
    </source>
</reference>